<organism evidence="1">
    <name type="scientific">Myoviridae sp. ctQdF5</name>
    <dbReference type="NCBI Taxonomy" id="2825101"/>
    <lineage>
        <taxon>Viruses</taxon>
        <taxon>Duplodnaviria</taxon>
        <taxon>Heunggongvirae</taxon>
        <taxon>Uroviricota</taxon>
        <taxon>Caudoviricetes</taxon>
    </lineage>
</organism>
<dbReference type="EMBL" id="BK015995">
    <property type="protein sequence ID" value="DAF88785.1"/>
    <property type="molecule type" value="Genomic_DNA"/>
</dbReference>
<proteinExistence type="predicted"/>
<protein>
    <submittedName>
        <fullName evidence="1">Uncharacterized protein</fullName>
    </submittedName>
</protein>
<name>A0A8S5U2T6_9CAUD</name>
<evidence type="ECO:0000313" key="1">
    <source>
        <dbReference type="EMBL" id="DAF88785.1"/>
    </source>
</evidence>
<sequence length="39" mass="4862">MVYVQRRNIHKHEYLIFSFRISHFCLRHTDLQKLCSEVI</sequence>
<reference evidence="1" key="1">
    <citation type="journal article" date="2021" name="Proc. Natl. Acad. Sci. U.S.A.">
        <title>A Catalog of Tens of Thousands of Viruses from Human Metagenomes Reveals Hidden Associations with Chronic Diseases.</title>
        <authorList>
            <person name="Tisza M.J."/>
            <person name="Buck C.B."/>
        </authorList>
    </citation>
    <scope>NUCLEOTIDE SEQUENCE</scope>
    <source>
        <strain evidence="1">CtQdF5</strain>
    </source>
</reference>
<accession>A0A8S5U2T6</accession>